<dbReference type="SMART" id="SM00267">
    <property type="entry name" value="GGDEF"/>
    <property type="match status" value="1"/>
</dbReference>
<protein>
    <recommendedName>
        <fullName evidence="7">EAL domain-containing protein</fullName>
    </recommendedName>
</protein>
<feature type="domain" description="Response regulatory" evidence="2">
    <location>
        <begin position="9"/>
        <end position="125"/>
    </location>
</feature>
<dbReference type="Proteomes" id="UP000027997">
    <property type="component" value="Unassembled WGS sequence"/>
</dbReference>
<dbReference type="EMBL" id="JOJP01000001">
    <property type="protein sequence ID" value="KEI69389.1"/>
    <property type="molecule type" value="Genomic_DNA"/>
</dbReference>
<keyword evidence="6" id="KW-1185">Reference proteome</keyword>
<accession>A0A081K5G3</accession>
<comment type="caution">
    <text evidence="5">The sequence shown here is derived from an EMBL/GenBank/DDBJ whole genome shotgun (WGS) entry which is preliminary data.</text>
</comment>
<feature type="domain" description="EAL" evidence="3">
    <location>
        <begin position="428"/>
        <end position="674"/>
    </location>
</feature>
<evidence type="ECO:0000259" key="2">
    <source>
        <dbReference type="PROSITE" id="PS50110"/>
    </source>
</evidence>
<dbReference type="InterPro" id="IPR043128">
    <property type="entry name" value="Rev_trsase/Diguanyl_cyclase"/>
</dbReference>
<dbReference type="InterPro" id="IPR000160">
    <property type="entry name" value="GGDEF_dom"/>
</dbReference>
<dbReference type="CDD" id="cd01948">
    <property type="entry name" value="EAL"/>
    <property type="match status" value="1"/>
</dbReference>
<evidence type="ECO:0000259" key="3">
    <source>
        <dbReference type="PROSITE" id="PS50883"/>
    </source>
</evidence>
<evidence type="ECO:0000313" key="6">
    <source>
        <dbReference type="Proteomes" id="UP000027997"/>
    </source>
</evidence>
<dbReference type="InterPro" id="IPR011006">
    <property type="entry name" value="CheY-like_superfamily"/>
</dbReference>
<dbReference type="InterPro" id="IPR035919">
    <property type="entry name" value="EAL_sf"/>
</dbReference>
<dbReference type="STRING" id="305900.GV64_00350"/>
<feature type="domain" description="GGDEF" evidence="4">
    <location>
        <begin position="287"/>
        <end position="418"/>
    </location>
</feature>
<comment type="caution">
    <text evidence="1">Lacks conserved residue(s) required for the propagation of feature annotation.</text>
</comment>
<dbReference type="GO" id="GO:0000160">
    <property type="term" value="P:phosphorelay signal transduction system"/>
    <property type="evidence" value="ECO:0007669"/>
    <property type="project" value="InterPro"/>
</dbReference>
<dbReference type="PANTHER" id="PTHR33121">
    <property type="entry name" value="CYCLIC DI-GMP PHOSPHODIESTERASE PDEF"/>
    <property type="match status" value="1"/>
</dbReference>
<dbReference type="AlphaFoldDB" id="A0A081K5G3"/>
<dbReference type="Pfam" id="PF00563">
    <property type="entry name" value="EAL"/>
    <property type="match status" value="1"/>
</dbReference>
<sequence length="674" mass="76385">MDYRRQTIRLLALEDSPNDVERWVKLFRSAGMPPRVQHISSIETMEDALKEDQWDVVLSSEETPKLNAQQVLTIIEKHQRDIPVIVTLPEYNPQRASTWLSAGARDAIPSFNEEHILHAVLREITNLEDRRNLSCTRRELDESNKRCQLLLANASEAIAYIHDGMHVDANAAYLQLSGYDCADDLAGIPLIDMLATHHQAEMKQMLKRFDTNKSTDPIECELIHTDGHSTPVSLRLSEAQYDDEPCIQLTLLPVMVPVLSQPVEQEASTTTKEQFLEKAEITVKEATEATLVWIQLDDFQHIRKEASIEGILSIQKNIAQMIREFFPKADTYHYSDDSFLLIETEDTPDSINTRLITLQNAIDGHLFGSADETLTATVTIGFAVKERNQDLTTLLSNAESACQLALKNDESRLCRYSKTEELKDKAQEGDVQAMIRQALSQDSFHLLFQPVINITGSEEKQYEAFLRLHSPQGEVVEAGTFMEAAESSSLMPHIDRWVLRQCVRQLAQVHKQGQAVRLLIHLSHLSIQGTELVQYLSGLLKATDLPADSIVLQMPESMVLQQLKRVVDFAEAIHNIGCQLAITRFQGDSRSMKILKHLDIQFVRLDGSFTSKLDENNDEDIIKMLDILKEQNIRSIVPKVESTQTLAHLWRLGVDYAQGYYIQGPMETLDFDFG</sequence>
<dbReference type="PANTHER" id="PTHR33121:SF23">
    <property type="entry name" value="CYCLIC DI-GMP PHOSPHODIESTERASE PDEB"/>
    <property type="match status" value="1"/>
</dbReference>
<dbReference type="InterPro" id="IPR001789">
    <property type="entry name" value="Sig_transdc_resp-reg_receiver"/>
</dbReference>
<dbReference type="InterPro" id="IPR000014">
    <property type="entry name" value="PAS"/>
</dbReference>
<dbReference type="SUPFAM" id="SSF55785">
    <property type="entry name" value="PYP-like sensor domain (PAS domain)"/>
    <property type="match status" value="1"/>
</dbReference>
<dbReference type="GO" id="GO:0071111">
    <property type="term" value="F:cyclic-guanylate-specific phosphodiesterase activity"/>
    <property type="evidence" value="ECO:0007669"/>
    <property type="project" value="InterPro"/>
</dbReference>
<organism evidence="5 6">
    <name type="scientific">Endozoicomonas elysicola</name>
    <dbReference type="NCBI Taxonomy" id="305900"/>
    <lineage>
        <taxon>Bacteria</taxon>
        <taxon>Pseudomonadati</taxon>
        <taxon>Pseudomonadota</taxon>
        <taxon>Gammaproteobacteria</taxon>
        <taxon>Oceanospirillales</taxon>
        <taxon>Endozoicomonadaceae</taxon>
        <taxon>Endozoicomonas</taxon>
    </lineage>
</organism>
<dbReference type="Gene3D" id="3.30.70.270">
    <property type="match status" value="1"/>
</dbReference>
<evidence type="ECO:0000313" key="5">
    <source>
        <dbReference type="EMBL" id="KEI69389.1"/>
    </source>
</evidence>
<dbReference type="InterPro" id="IPR001633">
    <property type="entry name" value="EAL_dom"/>
</dbReference>
<dbReference type="SUPFAM" id="SSF55073">
    <property type="entry name" value="Nucleotide cyclase"/>
    <property type="match status" value="1"/>
</dbReference>
<dbReference type="eggNOG" id="COG2199">
    <property type="taxonomic scope" value="Bacteria"/>
</dbReference>
<name>A0A081K5G3_9GAMM</name>
<gene>
    <name evidence="5" type="ORF">GV64_00350</name>
</gene>
<evidence type="ECO:0008006" key="7">
    <source>
        <dbReference type="Google" id="ProtNLM"/>
    </source>
</evidence>
<dbReference type="PROSITE" id="PS50887">
    <property type="entry name" value="GGDEF"/>
    <property type="match status" value="1"/>
</dbReference>
<dbReference type="InterPro" id="IPR029787">
    <property type="entry name" value="Nucleotide_cyclase"/>
</dbReference>
<dbReference type="Gene3D" id="3.40.50.2300">
    <property type="match status" value="1"/>
</dbReference>
<dbReference type="SMART" id="SM00052">
    <property type="entry name" value="EAL"/>
    <property type="match status" value="1"/>
</dbReference>
<dbReference type="PROSITE" id="PS50883">
    <property type="entry name" value="EAL"/>
    <property type="match status" value="1"/>
</dbReference>
<dbReference type="SUPFAM" id="SSF52172">
    <property type="entry name" value="CheY-like"/>
    <property type="match status" value="1"/>
</dbReference>
<evidence type="ECO:0000259" key="4">
    <source>
        <dbReference type="PROSITE" id="PS50887"/>
    </source>
</evidence>
<dbReference type="SUPFAM" id="SSF141868">
    <property type="entry name" value="EAL domain-like"/>
    <property type="match status" value="1"/>
</dbReference>
<dbReference type="InterPro" id="IPR050706">
    <property type="entry name" value="Cyclic-di-GMP_PDE-like"/>
</dbReference>
<dbReference type="NCBIfam" id="TIGR00229">
    <property type="entry name" value="sensory_box"/>
    <property type="match status" value="1"/>
</dbReference>
<dbReference type="eggNOG" id="COG2200">
    <property type="taxonomic scope" value="Bacteria"/>
</dbReference>
<dbReference type="Gene3D" id="3.30.450.20">
    <property type="entry name" value="PAS domain"/>
    <property type="match status" value="1"/>
</dbReference>
<proteinExistence type="predicted"/>
<dbReference type="InterPro" id="IPR035965">
    <property type="entry name" value="PAS-like_dom_sf"/>
</dbReference>
<dbReference type="Gene3D" id="3.20.20.450">
    <property type="entry name" value="EAL domain"/>
    <property type="match status" value="1"/>
</dbReference>
<evidence type="ECO:0000256" key="1">
    <source>
        <dbReference type="PROSITE-ProRule" id="PRU00169"/>
    </source>
</evidence>
<dbReference type="RefSeq" id="WP_020582654.1">
    <property type="nucleotide sequence ID" value="NZ_JOJP01000001.1"/>
</dbReference>
<dbReference type="PROSITE" id="PS50110">
    <property type="entry name" value="RESPONSE_REGULATORY"/>
    <property type="match status" value="1"/>
</dbReference>
<reference evidence="5 6" key="1">
    <citation type="submission" date="2014-06" db="EMBL/GenBank/DDBJ databases">
        <title>Whole Genome Sequences of Three Symbiotic Endozoicomonas Bacteria.</title>
        <authorList>
            <person name="Neave M.J."/>
            <person name="Apprill A."/>
            <person name="Voolstra C.R."/>
        </authorList>
    </citation>
    <scope>NUCLEOTIDE SEQUENCE [LARGE SCALE GENOMIC DNA]</scope>
    <source>
        <strain evidence="5 6">DSM 22380</strain>
    </source>
</reference>